<evidence type="ECO:0000256" key="2">
    <source>
        <dbReference type="SAM" id="Phobius"/>
    </source>
</evidence>
<keyword evidence="2" id="KW-1133">Transmembrane helix</keyword>
<sequence length="141" mass="15666">MKDQPMPEATKELLQTASTSFASDEKTDCHEPDVTIYHDDVDLQKKKASHERSFEMELGSRPDVTQIRHLIFHGGIVLGLLLIFETLAYRSLSKLGMYVGIHRLILEVDGLGVTKLLAASTATNLSSSLVSSNIQQLLQRD</sequence>
<gene>
    <name evidence="3" type="ORF">GH714_008442</name>
</gene>
<feature type="compositionally biased region" description="Basic and acidic residues" evidence="1">
    <location>
        <begin position="1"/>
        <end position="11"/>
    </location>
</feature>
<dbReference type="Proteomes" id="UP000467840">
    <property type="component" value="Chromosome 10"/>
</dbReference>
<keyword evidence="2" id="KW-0812">Transmembrane</keyword>
<feature type="transmembrane region" description="Helical" evidence="2">
    <location>
        <begin position="70"/>
        <end position="89"/>
    </location>
</feature>
<feature type="region of interest" description="Disordered" evidence="1">
    <location>
        <begin position="1"/>
        <end position="28"/>
    </location>
</feature>
<protein>
    <submittedName>
        <fullName evidence="3">Uncharacterized protein</fullName>
    </submittedName>
</protein>
<dbReference type="AlphaFoldDB" id="A0A6A6MXK4"/>
<reference evidence="3 4" key="1">
    <citation type="journal article" date="2020" name="Mol. Plant">
        <title>The Chromosome-Based Rubber Tree Genome Provides New Insights into Spurge Genome Evolution and Rubber Biosynthesis.</title>
        <authorList>
            <person name="Liu J."/>
            <person name="Shi C."/>
            <person name="Shi C.C."/>
            <person name="Li W."/>
            <person name="Zhang Q.J."/>
            <person name="Zhang Y."/>
            <person name="Li K."/>
            <person name="Lu H.F."/>
            <person name="Shi C."/>
            <person name="Zhu S.T."/>
            <person name="Xiao Z.Y."/>
            <person name="Nan H."/>
            <person name="Yue Y."/>
            <person name="Zhu X.G."/>
            <person name="Wu Y."/>
            <person name="Hong X.N."/>
            <person name="Fan G.Y."/>
            <person name="Tong Y."/>
            <person name="Zhang D."/>
            <person name="Mao C.L."/>
            <person name="Liu Y.L."/>
            <person name="Hao S.J."/>
            <person name="Liu W.Q."/>
            <person name="Lv M.Q."/>
            <person name="Zhang H.B."/>
            <person name="Liu Y."/>
            <person name="Hu-Tang G.R."/>
            <person name="Wang J.P."/>
            <person name="Wang J.H."/>
            <person name="Sun Y.H."/>
            <person name="Ni S.B."/>
            <person name="Chen W.B."/>
            <person name="Zhang X.C."/>
            <person name="Jiao Y.N."/>
            <person name="Eichler E.E."/>
            <person name="Li G.H."/>
            <person name="Liu X."/>
            <person name="Gao L.Z."/>
        </authorList>
    </citation>
    <scope>NUCLEOTIDE SEQUENCE [LARGE SCALE GENOMIC DNA]</scope>
    <source>
        <strain evidence="4">cv. GT1</strain>
        <tissue evidence="3">Leaf</tissue>
    </source>
</reference>
<evidence type="ECO:0000313" key="4">
    <source>
        <dbReference type="Proteomes" id="UP000467840"/>
    </source>
</evidence>
<comment type="caution">
    <text evidence="3">The sequence shown here is derived from an EMBL/GenBank/DDBJ whole genome shotgun (WGS) entry which is preliminary data.</text>
</comment>
<accession>A0A6A6MXK4</accession>
<proteinExistence type="predicted"/>
<evidence type="ECO:0000256" key="1">
    <source>
        <dbReference type="SAM" id="MobiDB-lite"/>
    </source>
</evidence>
<keyword evidence="2" id="KW-0472">Membrane</keyword>
<name>A0A6A6MXK4_HEVBR</name>
<dbReference type="EMBL" id="JAAGAX010000003">
    <property type="protein sequence ID" value="KAF2318511.1"/>
    <property type="molecule type" value="Genomic_DNA"/>
</dbReference>
<feature type="compositionally biased region" description="Polar residues" evidence="1">
    <location>
        <begin position="13"/>
        <end position="22"/>
    </location>
</feature>
<evidence type="ECO:0000313" key="3">
    <source>
        <dbReference type="EMBL" id="KAF2318511.1"/>
    </source>
</evidence>
<organism evidence="3 4">
    <name type="scientific">Hevea brasiliensis</name>
    <name type="common">Para rubber tree</name>
    <name type="synonym">Siphonia brasiliensis</name>
    <dbReference type="NCBI Taxonomy" id="3981"/>
    <lineage>
        <taxon>Eukaryota</taxon>
        <taxon>Viridiplantae</taxon>
        <taxon>Streptophyta</taxon>
        <taxon>Embryophyta</taxon>
        <taxon>Tracheophyta</taxon>
        <taxon>Spermatophyta</taxon>
        <taxon>Magnoliopsida</taxon>
        <taxon>eudicotyledons</taxon>
        <taxon>Gunneridae</taxon>
        <taxon>Pentapetalae</taxon>
        <taxon>rosids</taxon>
        <taxon>fabids</taxon>
        <taxon>Malpighiales</taxon>
        <taxon>Euphorbiaceae</taxon>
        <taxon>Crotonoideae</taxon>
        <taxon>Micrandreae</taxon>
        <taxon>Hevea</taxon>
    </lineage>
</organism>
<keyword evidence="4" id="KW-1185">Reference proteome</keyword>